<feature type="domain" description="Phosphoribosyltransferase" evidence="1">
    <location>
        <begin position="37"/>
        <end position="163"/>
    </location>
</feature>
<gene>
    <name evidence="2" type="ORF">A2893_02060</name>
</gene>
<dbReference type="InterPro" id="IPR000836">
    <property type="entry name" value="PRTase_dom"/>
</dbReference>
<dbReference type="CDD" id="cd06223">
    <property type="entry name" value="PRTases_typeI"/>
    <property type="match status" value="1"/>
</dbReference>
<dbReference type="InterPro" id="IPR029057">
    <property type="entry name" value="PRTase-like"/>
</dbReference>
<proteinExistence type="predicted"/>
<sequence length="171" mass="19099">MNLEGISRKLPIVSIAPKVKVASFNLLGDKELVCILAKKMMRKLQNVDFDYLVGPEVKVVPLLHELSKLLKKDRYIVCRKEIHGYMILPIKSHQPRGLVLNGLDAALIKNKKIIIVDDVVSTGATIHSVEELMQLAKAKVVSKIAVFKQGDRLHPLQKDVIFLGDLPVFTS</sequence>
<evidence type="ECO:0000313" key="3">
    <source>
        <dbReference type="Proteomes" id="UP000176725"/>
    </source>
</evidence>
<dbReference type="AlphaFoldDB" id="A0A1F8BK69"/>
<dbReference type="EMBL" id="MGHH01000015">
    <property type="protein sequence ID" value="OGM63745.1"/>
    <property type="molecule type" value="Genomic_DNA"/>
</dbReference>
<dbReference type="Gene3D" id="3.40.50.2020">
    <property type="match status" value="1"/>
</dbReference>
<dbReference type="SUPFAM" id="SSF53271">
    <property type="entry name" value="PRTase-like"/>
    <property type="match status" value="1"/>
</dbReference>
<dbReference type="NCBIfam" id="NF005592">
    <property type="entry name" value="PRK07322.1"/>
    <property type="match status" value="1"/>
</dbReference>
<dbReference type="PANTHER" id="PTHR43218:SF1">
    <property type="entry name" value="PHOSPHORIBOSYLTRANSFERASE"/>
    <property type="match status" value="1"/>
</dbReference>
<dbReference type="STRING" id="1802521.A2893_02060"/>
<evidence type="ECO:0000313" key="2">
    <source>
        <dbReference type="EMBL" id="OGM63745.1"/>
    </source>
</evidence>
<dbReference type="PANTHER" id="PTHR43218">
    <property type="entry name" value="PHOSPHORIBOSYLTRANSFERASE-RELATED"/>
    <property type="match status" value="1"/>
</dbReference>
<name>A0A1F8BK69_9BACT</name>
<protein>
    <recommendedName>
        <fullName evidence="1">Phosphoribosyltransferase domain-containing protein</fullName>
    </recommendedName>
</protein>
<reference evidence="2 3" key="1">
    <citation type="journal article" date="2016" name="Nat. Commun.">
        <title>Thousands of microbial genomes shed light on interconnected biogeochemical processes in an aquifer system.</title>
        <authorList>
            <person name="Anantharaman K."/>
            <person name="Brown C.T."/>
            <person name="Hug L.A."/>
            <person name="Sharon I."/>
            <person name="Castelle C.J."/>
            <person name="Probst A.J."/>
            <person name="Thomas B.C."/>
            <person name="Singh A."/>
            <person name="Wilkins M.J."/>
            <person name="Karaoz U."/>
            <person name="Brodie E.L."/>
            <person name="Williams K.H."/>
            <person name="Hubbard S.S."/>
            <person name="Banfield J.F."/>
        </authorList>
    </citation>
    <scope>NUCLEOTIDE SEQUENCE [LARGE SCALE GENOMIC DNA]</scope>
</reference>
<dbReference type="Pfam" id="PF00156">
    <property type="entry name" value="Pribosyltran"/>
    <property type="match status" value="1"/>
</dbReference>
<evidence type="ECO:0000259" key="1">
    <source>
        <dbReference type="Pfam" id="PF00156"/>
    </source>
</evidence>
<accession>A0A1F8BK69</accession>
<comment type="caution">
    <text evidence="2">The sequence shown here is derived from an EMBL/GenBank/DDBJ whole genome shotgun (WGS) entry which is preliminary data.</text>
</comment>
<organism evidence="2 3">
    <name type="scientific">Candidatus Woesebacteria bacterium RIFCSPLOWO2_01_FULL_39_25</name>
    <dbReference type="NCBI Taxonomy" id="1802521"/>
    <lineage>
        <taxon>Bacteria</taxon>
        <taxon>Candidatus Woeseibacteriota</taxon>
    </lineage>
</organism>
<dbReference type="Proteomes" id="UP000176725">
    <property type="component" value="Unassembled WGS sequence"/>
</dbReference>